<sequence length="37" mass="3991">MPGMELFQPEGLRALLPVVRLGAGGGVHRKRDESCGR</sequence>
<evidence type="ECO:0000313" key="2">
    <source>
        <dbReference type="Proteomes" id="UP000221538"/>
    </source>
</evidence>
<gene>
    <name evidence="1" type="ORF">SFOMI_2793</name>
</gene>
<accession>A0A292ZFI3</accession>
<evidence type="ECO:0000313" key="1">
    <source>
        <dbReference type="EMBL" id="GAY22237.1"/>
    </source>
</evidence>
<comment type="caution">
    <text evidence="1">The sequence shown here is derived from an EMBL/GenBank/DDBJ whole genome shotgun (WGS) entry which is preliminary data.</text>
</comment>
<protein>
    <submittedName>
        <fullName evidence="1">Uncharacterized protein</fullName>
    </submittedName>
</protein>
<reference evidence="1 2" key="1">
    <citation type="journal article" date="2013" name="Biodegradation">
        <title>Occurrence of 4-tert-butylphenol (4-t-BP) biodegradation in an aquatic sample caused by the presence of Spirodela polyrrhiza and isolation of a 4-t-BP-utilizing bacterium.</title>
        <authorList>
            <person name="Ogata Y."/>
            <person name="Toyama T."/>
            <person name="Yu N."/>
            <person name="Wang X."/>
            <person name="Sei K."/>
            <person name="Ike M."/>
        </authorList>
    </citation>
    <scope>NUCLEOTIDE SEQUENCE [LARGE SCALE GENOMIC DNA]</scope>
    <source>
        <strain evidence="1 2">OMI</strain>
    </source>
</reference>
<dbReference type="AlphaFoldDB" id="A0A292ZFI3"/>
<dbReference type="EMBL" id="BEWI01000032">
    <property type="protein sequence ID" value="GAY22237.1"/>
    <property type="molecule type" value="Genomic_DNA"/>
</dbReference>
<reference evidence="1 2" key="2">
    <citation type="journal article" date="2013" name="Environ. Sci. Technol.">
        <title>The 4-tert-butylphenol-utilizing bacterium Sphingobium fuliginis OMI can degrade bisphenols via phenolic ring hydroxylation and meta-cleavage pathway.</title>
        <authorList>
            <person name="Ogata Y."/>
            <person name="Goda S."/>
            <person name="Toyama T."/>
            <person name="Sei K."/>
            <person name="Ike M."/>
        </authorList>
    </citation>
    <scope>NUCLEOTIDE SEQUENCE [LARGE SCALE GENOMIC DNA]</scope>
    <source>
        <strain evidence="1 2">OMI</strain>
    </source>
</reference>
<proteinExistence type="predicted"/>
<name>A0A292ZFI3_SPHSA</name>
<dbReference type="Proteomes" id="UP000221538">
    <property type="component" value="Unassembled WGS sequence"/>
</dbReference>
<organism evidence="1 2">
    <name type="scientific">Sphingobium fuliginis (strain ATCC 27551)</name>
    <dbReference type="NCBI Taxonomy" id="336203"/>
    <lineage>
        <taxon>Bacteria</taxon>
        <taxon>Pseudomonadati</taxon>
        <taxon>Pseudomonadota</taxon>
        <taxon>Alphaproteobacteria</taxon>
        <taxon>Sphingomonadales</taxon>
        <taxon>Sphingomonadaceae</taxon>
        <taxon>Sphingobium</taxon>
    </lineage>
</organism>